<feature type="domain" description="DUF11" evidence="2">
    <location>
        <begin position="490"/>
        <end position="539"/>
    </location>
</feature>
<dbReference type="InterPro" id="IPR047589">
    <property type="entry name" value="DUF11_rpt"/>
</dbReference>
<keyword evidence="4" id="KW-1185">Reference proteome</keyword>
<name>A0A7Z2VZU6_9BURK</name>
<sequence length="589" mass="58958">MKPTTSRAARARSCPPPVPPLSPPARPLPTRSLPALLAQRRRLGWTVLALGALLVLLALLAVPARAACVSGACVSAGPRLASVSTTQGALLNPLLGGLLGTSLNLSVADWNAVAQGDVRLLDFLTALQASTGVSTPSQALSAGATLAQVSAALQAAARAQAKTSLAGALANLQSQLGGAAATVRVGDLLKVSVDSGALAGSTINALDMLSGLVQLYNTRNVLTTPAPVGISGGALGMAGVINAVQLYAQAIEPPVYVCGPNGTSFHSAAIRVHLKLDLVTLSPATSALTVLPGVRSASIAISQLDLYLEVARAEGSLGAVDAVGKAVTVQAAPGVADGYLGSIDDSVFFNRSRVLNAATDLGYGKIGSLVLNGSTFALEVKSSARGDAPFATSLNFSGSFPQTRTVRSSTTFATNLAGSLVNNLALRTTPSLGLLDSVVSPVLKTVVTGAVGPVVAPILGGVADPLLQLLGIGLGQMTVTVNGICQACDDFKLTKAVDRTDATPGSTITYTITYQNSGTTNLTDLKVTDATPAFTVYTAGGCGALGSGLSSCAVAAQPAAGGAGALEWRFGGTLQPGGMGSVSFTVVVQ</sequence>
<evidence type="ECO:0000313" key="4">
    <source>
        <dbReference type="Proteomes" id="UP000502415"/>
    </source>
</evidence>
<evidence type="ECO:0000256" key="1">
    <source>
        <dbReference type="SAM" id="MobiDB-lite"/>
    </source>
</evidence>
<evidence type="ECO:0000313" key="3">
    <source>
        <dbReference type="EMBL" id="QJE01912.1"/>
    </source>
</evidence>
<feature type="compositionally biased region" description="Low complexity" evidence="1">
    <location>
        <begin position="1"/>
        <end position="13"/>
    </location>
</feature>
<feature type="compositionally biased region" description="Pro residues" evidence="1">
    <location>
        <begin position="14"/>
        <end position="26"/>
    </location>
</feature>
<dbReference type="AlphaFoldDB" id="A0A7Z2VZU6"/>
<dbReference type="Pfam" id="PF01345">
    <property type="entry name" value="DUF11"/>
    <property type="match status" value="1"/>
</dbReference>
<organism evidence="3 4">
    <name type="scientific">Massilia forsythiae</name>
    <dbReference type="NCBI Taxonomy" id="2728020"/>
    <lineage>
        <taxon>Bacteria</taxon>
        <taxon>Pseudomonadati</taxon>
        <taxon>Pseudomonadota</taxon>
        <taxon>Betaproteobacteria</taxon>
        <taxon>Burkholderiales</taxon>
        <taxon>Oxalobacteraceae</taxon>
        <taxon>Telluria group</taxon>
        <taxon>Massilia</taxon>
    </lineage>
</organism>
<dbReference type="NCBIfam" id="TIGR01451">
    <property type="entry name" value="B_ant_repeat"/>
    <property type="match status" value="1"/>
</dbReference>
<dbReference type="RefSeq" id="WP_170203999.1">
    <property type="nucleotide sequence ID" value="NZ_CP051685.1"/>
</dbReference>
<dbReference type="InterPro" id="IPR001434">
    <property type="entry name" value="OmcB-like_DUF11"/>
</dbReference>
<feature type="region of interest" description="Disordered" evidence="1">
    <location>
        <begin position="1"/>
        <end position="26"/>
    </location>
</feature>
<dbReference type="KEGG" id="mfy:HH212_19360"/>
<dbReference type="EMBL" id="CP051685">
    <property type="protein sequence ID" value="QJE01912.1"/>
    <property type="molecule type" value="Genomic_DNA"/>
</dbReference>
<accession>A0A7Z2VZU6</accession>
<dbReference type="Proteomes" id="UP000502415">
    <property type="component" value="Chromosome"/>
</dbReference>
<gene>
    <name evidence="3" type="ORF">HH212_19360</name>
</gene>
<evidence type="ECO:0000259" key="2">
    <source>
        <dbReference type="Pfam" id="PF01345"/>
    </source>
</evidence>
<reference evidence="3 4" key="1">
    <citation type="submission" date="2020-04" db="EMBL/GenBank/DDBJ databases">
        <title>Genome sequencing of novel species.</title>
        <authorList>
            <person name="Heo J."/>
            <person name="Kim S.-J."/>
            <person name="Kim J.-S."/>
            <person name="Hong S.-B."/>
            <person name="Kwon S.-W."/>
        </authorList>
    </citation>
    <scope>NUCLEOTIDE SEQUENCE [LARGE SCALE GENOMIC DNA]</scope>
    <source>
        <strain evidence="3 4">GN2-R2</strain>
    </source>
</reference>
<protein>
    <submittedName>
        <fullName evidence="3">DUF11 domain-containing protein</fullName>
    </submittedName>
</protein>
<proteinExistence type="predicted"/>